<dbReference type="RefSeq" id="XP_002997959.1">
    <property type="nucleotide sequence ID" value="XM_002997913.1"/>
</dbReference>
<dbReference type="GeneID" id="9463916"/>
<dbReference type="InParanoid" id="D0NXJ7"/>
<sequence>MTPCQIPSIISEKVLHHMDVAGLFVEKLMLRYGAMREIAMECRTGRGWHVRSCGTRDNGCTEVMGSVVAQGSGEAGGEPQAVGTPEGDSVIGTLPLTTPDVSSTKTAALSQG</sequence>
<reference evidence="3" key="1">
    <citation type="journal article" date="2009" name="Nature">
        <title>Genome sequence and analysis of the Irish potato famine pathogen Phytophthora infestans.</title>
        <authorList>
            <consortium name="The Broad Institute Genome Sequencing Platform"/>
            <person name="Haas B.J."/>
            <person name="Kamoun S."/>
            <person name="Zody M.C."/>
            <person name="Jiang R.H."/>
            <person name="Handsaker R.E."/>
            <person name="Cano L.M."/>
            <person name="Grabherr M."/>
            <person name="Kodira C.D."/>
            <person name="Raffaele S."/>
            <person name="Torto-Alalibo T."/>
            <person name="Bozkurt T.O."/>
            <person name="Ah-Fong A.M."/>
            <person name="Alvarado L."/>
            <person name="Anderson V.L."/>
            <person name="Armstrong M.R."/>
            <person name="Avrova A."/>
            <person name="Baxter L."/>
            <person name="Beynon J."/>
            <person name="Boevink P.C."/>
            <person name="Bollmann S.R."/>
            <person name="Bos J.I."/>
            <person name="Bulone V."/>
            <person name="Cai G."/>
            <person name="Cakir C."/>
            <person name="Carrington J.C."/>
            <person name="Chawner M."/>
            <person name="Conti L."/>
            <person name="Costanzo S."/>
            <person name="Ewan R."/>
            <person name="Fahlgren N."/>
            <person name="Fischbach M.A."/>
            <person name="Fugelstad J."/>
            <person name="Gilroy E.M."/>
            <person name="Gnerre S."/>
            <person name="Green P.J."/>
            <person name="Grenville-Briggs L.J."/>
            <person name="Griffith J."/>
            <person name="Grunwald N.J."/>
            <person name="Horn K."/>
            <person name="Horner N.R."/>
            <person name="Hu C.H."/>
            <person name="Huitema E."/>
            <person name="Jeong D.H."/>
            <person name="Jones A.M."/>
            <person name="Jones J.D."/>
            <person name="Jones R.W."/>
            <person name="Karlsson E.K."/>
            <person name="Kunjeti S.G."/>
            <person name="Lamour K."/>
            <person name="Liu Z."/>
            <person name="Ma L."/>
            <person name="Maclean D."/>
            <person name="Chibucos M.C."/>
            <person name="McDonald H."/>
            <person name="McWalters J."/>
            <person name="Meijer H.J."/>
            <person name="Morgan W."/>
            <person name="Morris P.F."/>
            <person name="Munro C.A."/>
            <person name="O'Neill K."/>
            <person name="Ospina-Giraldo M."/>
            <person name="Pinzon A."/>
            <person name="Pritchard L."/>
            <person name="Ramsahoye B."/>
            <person name="Ren Q."/>
            <person name="Restrepo S."/>
            <person name="Roy S."/>
            <person name="Sadanandom A."/>
            <person name="Savidor A."/>
            <person name="Schornack S."/>
            <person name="Schwartz D.C."/>
            <person name="Schumann U.D."/>
            <person name="Schwessinger B."/>
            <person name="Seyer L."/>
            <person name="Sharpe T."/>
            <person name="Silvar C."/>
            <person name="Song J."/>
            <person name="Studholme D.J."/>
            <person name="Sykes S."/>
            <person name="Thines M."/>
            <person name="van de Vondervoort P.J."/>
            <person name="Phuntumart V."/>
            <person name="Wawra S."/>
            <person name="Weide R."/>
            <person name="Win J."/>
            <person name="Young C."/>
            <person name="Zhou S."/>
            <person name="Fry W."/>
            <person name="Meyers B.C."/>
            <person name="van West P."/>
            <person name="Ristaino J."/>
            <person name="Govers F."/>
            <person name="Birch P.R."/>
            <person name="Whisson S.C."/>
            <person name="Judelson H.S."/>
            <person name="Nusbaum C."/>
        </authorList>
    </citation>
    <scope>NUCLEOTIDE SEQUENCE [LARGE SCALE GENOMIC DNA]</scope>
    <source>
        <strain evidence="3">T30-4</strain>
    </source>
</reference>
<name>D0NXJ7_PHYIT</name>
<accession>D0NXJ7</accession>
<dbReference type="EMBL" id="DS028182">
    <property type="protein sequence ID" value="EEY67797.1"/>
    <property type="molecule type" value="Genomic_DNA"/>
</dbReference>
<evidence type="ECO:0000313" key="2">
    <source>
        <dbReference type="EMBL" id="EEY67797.1"/>
    </source>
</evidence>
<dbReference type="KEGG" id="pif:PITG_18029"/>
<dbReference type="VEuPathDB" id="FungiDB:PITG_18029"/>
<gene>
    <name evidence="2" type="ORF">PITG_18029</name>
</gene>
<feature type="compositionally biased region" description="Polar residues" evidence="1">
    <location>
        <begin position="95"/>
        <end position="112"/>
    </location>
</feature>
<dbReference type="HOGENOM" id="CLU_2150789_0_0_1"/>
<proteinExistence type="predicted"/>
<organism evidence="2 3">
    <name type="scientific">Phytophthora infestans (strain T30-4)</name>
    <name type="common">Potato late blight agent</name>
    <dbReference type="NCBI Taxonomy" id="403677"/>
    <lineage>
        <taxon>Eukaryota</taxon>
        <taxon>Sar</taxon>
        <taxon>Stramenopiles</taxon>
        <taxon>Oomycota</taxon>
        <taxon>Peronosporomycetes</taxon>
        <taxon>Peronosporales</taxon>
        <taxon>Peronosporaceae</taxon>
        <taxon>Phytophthora</taxon>
    </lineage>
</organism>
<dbReference type="AlphaFoldDB" id="D0NXJ7"/>
<protein>
    <submittedName>
        <fullName evidence="2">Uncharacterized protein</fullName>
    </submittedName>
</protein>
<dbReference type="Proteomes" id="UP000006643">
    <property type="component" value="Unassembled WGS sequence"/>
</dbReference>
<evidence type="ECO:0000256" key="1">
    <source>
        <dbReference type="SAM" id="MobiDB-lite"/>
    </source>
</evidence>
<evidence type="ECO:0000313" key="3">
    <source>
        <dbReference type="Proteomes" id="UP000006643"/>
    </source>
</evidence>
<keyword evidence="3" id="KW-1185">Reference proteome</keyword>
<feature type="region of interest" description="Disordered" evidence="1">
    <location>
        <begin position="70"/>
        <end position="112"/>
    </location>
</feature>